<organism evidence="1">
    <name type="scientific">Pseudictyota dubia</name>
    <dbReference type="NCBI Taxonomy" id="2749911"/>
    <lineage>
        <taxon>Eukaryota</taxon>
        <taxon>Sar</taxon>
        <taxon>Stramenopiles</taxon>
        <taxon>Ochrophyta</taxon>
        <taxon>Bacillariophyta</taxon>
        <taxon>Mediophyceae</taxon>
        <taxon>Biddulphiophycidae</taxon>
        <taxon>Eupodiscales</taxon>
        <taxon>Odontellaceae</taxon>
        <taxon>Pseudictyota</taxon>
    </lineage>
</organism>
<evidence type="ECO:0000313" key="1">
    <source>
        <dbReference type="EMBL" id="CAD8318956.1"/>
    </source>
</evidence>
<dbReference type="EMBL" id="HBED01035175">
    <property type="protein sequence ID" value="CAD8318958.1"/>
    <property type="molecule type" value="Transcribed_RNA"/>
</dbReference>
<accession>A0A6U2G3H6</accession>
<dbReference type="AlphaFoldDB" id="A0A6U2G3H6"/>
<gene>
    <name evidence="1" type="ORF">TDUB1175_LOCUS17608</name>
    <name evidence="2" type="ORF">TDUB1175_LOCUS17610</name>
</gene>
<dbReference type="EMBL" id="HBED01035173">
    <property type="protein sequence ID" value="CAD8318956.1"/>
    <property type="molecule type" value="Transcribed_RNA"/>
</dbReference>
<name>A0A6U2G3H6_9STRA</name>
<protein>
    <submittedName>
        <fullName evidence="1">Uncharacterized protein</fullName>
    </submittedName>
</protein>
<evidence type="ECO:0000313" key="2">
    <source>
        <dbReference type="EMBL" id="CAD8318958.1"/>
    </source>
</evidence>
<sequence length="123" mass="13685">MSSGRIYIKILEDWNERRDQELLAVKARPVCDREGEKKCHDRSIESATEYLWSDRSLGHTNSTRLHGSKGSCCREAGSGRYFSQHNASSSIRALDLNMEGTAKRILIAASGRRKLVAEGGADC</sequence>
<proteinExistence type="predicted"/>
<reference evidence="1" key="1">
    <citation type="submission" date="2021-01" db="EMBL/GenBank/DDBJ databases">
        <authorList>
            <person name="Corre E."/>
            <person name="Pelletier E."/>
            <person name="Niang G."/>
            <person name="Scheremetjew M."/>
            <person name="Finn R."/>
            <person name="Kale V."/>
            <person name="Holt S."/>
            <person name="Cochrane G."/>
            <person name="Meng A."/>
            <person name="Brown T."/>
            <person name="Cohen L."/>
        </authorList>
    </citation>
    <scope>NUCLEOTIDE SEQUENCE</scope>
    <source>
        <strain evidence="1">CCMP147</strain>
    </source>
</reference>